<dbReference type="EMBL" id="MU007010">
    <property type="protein sequence ID" value="KAF2436580.1"/>
    <property type="molecule type" value="Genomic_DNA"/>
</dbReference>
<comment type="caution">
    <text evidence="3">The sequence shown here is derived from an EMBL/GenBank/DDBJ whole genome shotgun (WGS) entry which is preliminary data.</text>
</comment>
<feature type="signal peptide" evidence="2">
    <location>
        <begin position="1"/>
        <end position="19"/>
    </location>
</feature>
<proteinExistence type="predicted"/>
<feature type="compositionally biased region" description="Pro residues" evidence="1">
    <location>
        <begin position="77"/>
        <end position="89"/>
    </location>
</feature>
<reference evidence="3" key="1">
    <citation type="journal article" date="2020" name="Stud. Mycol.">
        <title>101 Dothideomycetes genomes: a test case for predicting lifestyles and emergence of pathogens.</title>
        <authorList>
            <person name="Haridas S."/>
            <person name="Albert R."/>
            <person name="Binder M."/>
            <person name="Bloem J."/>
            <person name="Labutti K."/>
            <person name="Salamov A."/>
            <person name="Andreopoulos B."/>
            <person name="Baker S."/>
            <person name="Barry K."/>
            <person name="Bills G."/>
            <person name="Bluhm B."/>
            <person name="Cannon C."/>
            <person name="Castanera R."/>
            <person name="Culley D."/>
            <person name="Daum C."/>
            <person name="Ezra D."/>
            <person name="Gonzalez J."/>
            <person name="Henrissat B."/>
            <person name="Kuo A."/>
            <person name="Liang C."/>
            <person name="Lipzen A."/>
            <person name="Lutzoni F."/>
            <person name="Magnuson J."/>
            <person name="Mondo S."/>
            <person name="Nolan M."/>
            <person name="Ohm R."/>
            <person name="Pangilinan J."/>
            <person name="Park H.-J."/>
            <person name="Ramirez L."/>
            <person name="Alfaro M."/>
            <person name="Sun H."/>
            <person name="Tritt A."/>
            <person name="Yoshinaga Y."/>
            <person name="Zwiers L.-H."/>
            <person name="Turgeon B."/>
            <person name="Goodwin S."/>
            <person name="Spatafora J."/>
            <person name="Crous P."/>
            <person name="Grigoriev I."/>
        </authorList>
    </citation>
    <scope>NUCLEOTIDE SEQUENCE</scope>
    <source>
        <strain evidence="3">CBS 130266</strain>
    </source>
</reference>
<evidence type="ECO:0000256" key="1">
    <source>
        <dbReference type="SAM" id="MobiDB-lite"/>
    </source>
</evidence>
<protein>
    <recommendedName>
        <fullName evidence="5">WAP domain-containing protein</fullName>
    </recommendedName>
</protein>
<evidence type="ECO:0000256" key="2">
    <source>
        <dbReference type="SAM" id="SignalP"/>
    </source>
</evidence>
<sequence length="89" mass="9315">MRFTTPLLLLSTLIAPCLSLPESKSTPTPPPTNTGSRPCGFKIAPCPPETPECQKIDPTCTRGENCQGTCVSKHPSSLPPPPPPSSSTS</sequence>
<feature type="region of interest" description="Disordered" evidence="1">
    <location>
        <begin position="70"/>
        <end position="89"/>
    </location>
</feature>
<evidence type="ECO:0000313" key="3">
    <source>
        <dbReference type="EMBL" id="KAF2436580.1"/>
    </source>
</evidence>
<evidence type="ECO:0000313" key="4">
    <source>
        <dbReference type="Proteomes" id="UP000800235"/>
    </source>
</evidence>
<feature type="chain" id="PRO_5040225201" description="WAP domain-containing protein" evidence="2">
    <location>
        <begin position="20"/>
        <end position="89"/>
    </location>
</feature>
<name>A0A9P4U441_9PEZI</name>
<evidence type="ECO:0008006" key="5">
    <source>
        <dbReference type="Google" id="ProtNLM"/>
    </source>
</evidence>
<gene>
    <name evidence="3" type="ORF">EJ08DRAFT_644913</name>
</gene>
<dbReference type="Proteomes" id="UP000800235">
    <property type="component" value="Unassembled WGS sequence"/>
</dbReference>
<organism evidence="3 4">
    <name type="scientific">Tothia fuscella</name>
    <dbReference type="NCBI Taxonomy" id="1048955"/>
    <lineage>
        <taxon>Eukaryota</taxon>
        <taxon>Fungi</taxon>
        <taxon>Dikarya</taxon>
        <taxon>Ascomycota</taxon>
        <taxon>Pezizomycotina</taxon>
        <taxon>Dothideomycetes</taxon>
        <taxon>Pleosporomycetidae</taxon>
        <taxon>Venturiales</taxon>
        <taxon>Cylindrosympodiaceae</taxon>
        <taxon>Tothia</taxon>
    </lineage>
</organism>
<keyword evidence="4" id="KW-1185">Reference proteome</keyword>
<keyword evidence="2" id="KW-0732">Signal</keyword>
<accession>A0A9P4U441</accession>
<dbReference type="AlphaFoldDB" id="A0A9P4U441"/>